<protein>
    <submittedName>
        <fullName evidence="3">Uncharacterized protein</fullName>
    </submittedName>
</protein>
<reference evidence="3" key="1">
    <citation type="journal article" date="2023" name="ISME J.">
        <title>Emergence of putative energy parasites within Clostridia revealed by genome analysis of a novel endosymbiotic clade.</title>
        <authorList>
            <person name="Takahashi K."/>
            <person name="Kuwahara H."/>
            <person name="Horikawa Y."/>
            <person name="Izawa K."/>
            <person name="Kato D."/>
            <person name="Inagaki T."/>
            <person name="Yuki M."/>
            <person name="Ohkuma M."/>
            <person name="Hongoh Y."/>
        </authorList>
    </citation>
    <scope>NUCLEOTIDE SEQUENCE</scope>
    <source>
        <strain evidence="3">RsTa-C01</strain>
    </source>
</reference>
<organism evidence="3">
    <name type="scientific">Candidatus Paraimprobicoccus trichonymphae</name>
    <dbReference type="NCBI Taxonomy" id="3033793"/>
    <lineage>
        <taxon>Bacteria</taxon>
        <taxon>Bacillati</taxon>
        <taxon>Bacillota</taxon>
        <taxon>Clostridia</taxon>
        <taxon>Candidatus Paraimprobicoccus</taxon>
    </lineage>
</organism>
<feature type="region of interest" description="Disordered" evidence="2">
    <location>
        <begin position="184"/>
        <end position="240"/>
    </location>
</feature>
<sequence length="1043" mass="122867">MINVKVRAKEDLIKAKNKSKLIEICTGGQFVKLHPYEKISELFKDNGTLFLEKYNDPSANSYDKVKVEKDMIPEFDKKSDEIVYDKELYEISESSDQIKSHYDTLVQVFNDDLQLIENKNKETISIEEKSEGQKIDYGKIFSSFVKNKVKQSLKELWNPIGKIWNPIEKIGKGVKNFLKDSEKYNLDEDDDDNSSEGSDKSINYFDEEENTEDLFDNDEEKREPITKRRKEGSELTKEEKGKYAKKEGKYAKKEVFEGEEIQFDEAQRNFKGDKEYDLGKKITDIKILNKIVEEDTNNVDMTKVTNDLINKILDYNREIIRIVYKANPSYAKFLIKFDILPSKTKLIFSSSDKEKIKESKIKWIKDISEGLSKLAEKLHTKVQNLFKYYGDYEAFVKHIFGKTNFLPKTFPENLAQKYNSKKNKEEFNLEEMFRDFLNVKENNNLKLENLEKEKPDDVKKIKKRSDKLKSLEKFEQKKNILNTLYFLQKQYGKENEESIENKIKKIKAIYKISELSNLLNNVKKLFEYLKKDKDLTSKMAENKDYVKLKEYVEENDWENFTQKCGKWDPEHNKFVETINGKRKKISENKCIKYAQDKFDILIKRFKIDGADFFKFFGTFSGLIYFLCDLSPGLQAAIDESAKFDVKPDEEFDMEELFLVFFDCRDLSELEKNFLNDNNNIKMIKEASDDLCSDNKLAKLSKKMNVIRAIYFAKQLYSEAKEDLIDFNRKEFFEDLPNELMDFYESSANLNAKIDSAEKNMETLKKKFELVNKLKEVNYFNVQDHGKLDIIDDNFFDLFENFDPNLTLDQIKNSRKVVINMFVTTPIIQWKKDMSEKLGDFFNYLGIELGTLFEKYASYDTLANFLFEGVDIPLLIHSTEYVSQNENNNFNLESFIEYYLGNVELIKENQDKILDNSTKLSKNTENFKCKMNVLTSLDFLFKLYNESEIKIEENKLSKDIIKEYDPEKLGYGSNIYNEVVMLILRLYKDNSLKTRIENKKLRPPYDKLFSNLLGGAYFSPNKFFDIFKNLPKLNNYIQALFNEG</sequence>
<dbReference type="Proteomes" id="UP001335720">
    <property type="component" value="Chromosome"/>
</dbReference>
<dbReference type="AlphaFoldDB" id="A0AA48IHB0"/>
<feature type="coiled-coil region" evidence="1">
    <location>
        <begin position="746"/>
        <end position="773"/>
    </location>
</feature>
<evidence type="ECO:0000256" key="1">
    <source>
        <dbReference type="SAM" id="Coils"/>
    </source>
</evidence>
<evidence type="ECO:0000313" key="3">
    <source>
        <dbReference type="EMBL" id="BED92530.1"/>
    </source>
</evidence>
<dbReference type="EMBL" id="AP027925">
    <property type="protein sequence ID" value="BED92530.1"/>
    <property type="molecule type" value="Genomic_DNA"/>
</dbReference>
<feature type="compositionally biased region" description="Acidic residues" evidence="2">
    <location>
        <begin position="205"/>
        <end position="218"/>
    </location>
</feature>
<accession>A0AA48IHB0</accession>
<name>A0AA48IHB0_9FIRM</name>
<keyword evidence="1" id="KW-0175">Coiled coil</keyword>
<gene>
    <name evidence="3" type="ORF">RsTaC01_0281</name>
</gene>
<dbReference type="KEGG" id="ptrh:RsTaC01_0281"/>
<evidence type="ECO:0000256" key="2">
    <source>
        <dbReference type="SAM" id="MobiDB-lite"/>
    </source>
</evidence>
<proteinExistence type="predicted"/>
<feature type="compositionally biased region" description="Basic and acidic residues" evidence="2">
    <location>
        <begin position="219"/>
        <end position="240"/>
    </location>
</feature>